<comment type="caution">
    <text evidence="5">The sequence shown here is derived from an EMBL/GenBank/DDBJ whole genome shotgun (WGS) entry which is preliminary data.</text>
</comment>
<dbReference type="SFLD" id="SFLDG01151">
    <property type="entry name" value="Main.2:_Nu-like"/>
    <property type="match status" value="1"/>
</dbReference>
<dbReference type="GO" id="GO:0016740">
    <property type="term" value="F:transferase activity"/>
    <property type="evidence" value="ECO:0007669"/>
    <property type="project" value="UniProtKB-KW"/>
</dbReference>
<dbReference type="InterPro" id="IPR004046">
    <property type="entry name" value="GST_C"/>
</dbReference>
<sequence length="295" mass="32550">MSAGKEQQDTAGLTWLEVAGVAGLALVAGMGIARPLYKRLDYAAGVKLAHSGSNRATSGVREQRSLPVGKHPLQLYSAGTPNGQKVTVALEEMGLAYDAHFISIGGDQFTSGFVEINPNSKIPALVDREGPNGKEIRVFETASILLYLAEKSGKLVPKDPAQKVEMMNWIMWLQGSAPYFGQFGHFTKYAKVKLGYPIERYSMEAQRLLDVLDKQLEGKDYILGSEYTLADINTMPWINCLSQFYNADETLELDSYKNVQKWMARIKSRPAVKLGMQINGFGDSKYRNYSSSGST</sequence>
<dbReference type="PROSITE" id="PS50404">
    <property type="entry name" value="GST_NTER"/>
    <property type="match status" value="1"/>
</dbReference>
<dbReference type="SUPFAM" id="SSF47616">
    <property type="entry name" value="GST C-terminal domain-like"/>
    <property type="match status" value="1"/>
</dbReference>
<dbReference type="SFLD" id="SFLDS00019">
    <property type="entry name" value="Glutathione_Transferase_(cytos"/>
    <property type="match status" value="1"/>
</dbReference>
<dbReference type="Pfam" id="PF13409">
    <property type="entry name" value="GST_N_2"/>
    <property type="match status" value="1"/>
</dbReference>
<gene>
    <name evidence="5" type="ORF">FCC1311_094082</name>
</gene>
<evidence type="ECO:0000256" key="2">
    <source>
        <dbReference type="SAM" id="Phobius"/>
    </source>
</evidence>
<protein>
    <submittedName>
        <fullName evidence="5">Glutathione S-transferase</fullName>
    </submittedName>
</protein>
<dbReference type="InterPro" id="IPR010987">
    <property type="entry name" value="Glutathione-S-Trfase_C-like"/>
</dbReference>
<keyword evidence="2" id="KW-1133">Transmembrane helix</keyword>
<keyword evidence="2" id="KW-0812">Transmembrane</keyword>
<dbReference type="Pfam" id="PF00043">
    <property type="entry name" value="GST_C"/>
    <property type="match status" value="1"/>
</dbReference>
<feature type="domain" description="GST N-terminal" evidence="3">
    <location>
        <begin position="70"/>
        <end position="156"/>
    </location>
</feature>
<dbReference type="CDD" id="cd03048">
    <property type="entry name" value="GST_N_Ure2p_like"/>
    <property type="match status" value="1"/>
</dbReference>
<dbReference type="AlphaFoldDB" id="A0A2R5GYV1"/>
<evidence type="ECO:0000256" key="1">
    <source>
        <dbReference type="ARBA" id="ARBA00007409"/>
    </source>
</evidence>
<feature type="transmembrane region" description="Helical" evidence="2">
    <location>
        <begin position="12"/>
        <end position="33"/>
    </location>
</feature>
<feature type="domain" description="GST C-terminal" evidence="4">
    <location>
        <begin position="156"/>
        <end position="286"/>
    </location>
</feature>
<organism evidence="5 6">
    <name type="scientific">Hondaea fermentalgiana</name>
    <dbReference type="NCBI Taxonomy" id="2315210"/>
    <lineage>
        <taxon>Eukaryota</taxon>
        <taxon>Sar</taxon>
        <taxon>Stramenopiles</taxon>
        <taxon>Bigyra</taxon>
        <taxon>Labyrinthulomycetes</taxon>
        <taxon>Thraustochytrida</taxon>
        <taxon>Thraustochytriidae</taxon>
        <taxon>Hondaea</taxon>
    </lineage>
</organism>
<dbReference type="InParanoid" id="A0A2R5GYV1"/>
<dbReference type="PROSITE" id="PS50405">
    <property type="entry name" value="GST_CTER"/>
    <property type="match status" value="1"/>
</dbReference>
<dbReference type="Gene3D" id="1.20.1050.10">
    <property type="match status" value="1"/>
</dbReference>
<dbReference type="InterPro" id="IPR036282">
    <property type="entry name" value="Glutathione-S-Trfase_C_sf"/>
</dbReference>
<keyword evidence="5" id="KW-0808">Transferase</keyword>
<dbReference type="Gene3D" id="3.40.30.10">
    <property type="entry name" value="Glutaredoxin"/>
    <property type="match status" value="1"/>
</dbReference>
<keyword evidence="2" id="KW-0472">Membrane</keyword>
<keyword evidence="6" id="KW-1185">Reference proteome</keyword>
<name>A0A2R5GYV1_9STRA</name>
<dbReference type="EMBL" id="BEYU01000147">
    <property type="protein sequence ID" value="GBG33184.1"/>
    <property type="molecule type" value="Genomic_DNA"/>
</dbReference>
<dbReference type="SUPFAM" id="SSF52833">
    <property type="entry name" value="Thioredoxin-like"/>
    <property type="match status" value="1"/>
</dbReference>
<accession>A0A2R5GYV1</accession>
<reference evidence="5 6" key="1">
    <citation type="submission" date="2017-12" db="EMBL/GenBank/DDBJ databases">
        <title>Sequencing, de novo assembly and annotation of complete genome of a new Thraustochytrid species, strain FCC1311.</title>
        <authorList>
            <person name="Sedici K."/>
            <person name="Godart F."/>
            <person name="Aiese Cigliano R."/>
            <person name="Sanseverino W."/>
            <person name="Barakat M."/>
            <person name="Ortet P."/>
            <person name="Marechal E."/>
            <person name="Cagnac O."/>
            <person name="Amato A."/>
        </authorList>
    </citation>
    <scope>NUCLEOTIDE SEQUENCE [LARGE SCALE GENOMIC DNA]</scope>
</reference>
<proteinExistence type="inferred from homology"/>
<dbReference type="PANTHER" id="PTHR44051">
    <property type="entry name" value="GLUTATHIONE S-TRANSFERASE-RELATED"/>
    <property type="match status" value="1"/>
</dbReference>
<dbReference type="InterPro" id="IPR040079">
    <property type="entry name" value="Glutathione_S-Trfase"/>
</dbReference>
<comment type="similarity">
    <text evidence="1">Belongs to the GST superfamily.</text>
</comment>
<dbReference type="PANTHER" id="PTHR44051:SF22">
    <property type="entry name" value="DISULFIDE-BOND OXIDOREDUCTASE YGHU"/>
    <property type="match status" value="1"/>
</dbReference>
<evidence type="ECO:0000259" key="4">
    <source>
        <dbReference type="PROSITE" id="PS50405"/>
    </source>
</evidence>
<evidence type="ECO:0000259" key="3">
    <source>
        <dbReference type="PROSITE" id="PS50404"/>
    </source>
</evidence>
<evidence type="ECO:0000313" key="5">
    <source>
        <dbReference type="EMBL" id="GBG33184.1"/>
    </source>
</evidence>
<dbReference type="Proteomes" id="UP000241890">
    <property type="component" value="Unassembled WGS sequence"/>
</dbReference>
<evidence type="ECO:0000313" key="6">
    <source>
        <dbReference type="Proteomes" id="UP000241890"/>
    </source>
</evidence>
<dbReference type="InterPro" id="IPR004045">
    <property type="entry name" value="Glutathione_S-Trfase_N"/>
</dbReference>
<dbReference type="SFLD" id="SFLDG00358">
    <property type="entry name" value="Main_(cytGST)"/>
    <property type="match status" value="1"/>
</dbReference>
<dbReference type="OrthoDB" id="422574at2759"/>
<dbReference type="InterPro" id="IPR036249">
    <property type="entry name" value="Thioredoxin-like_sf"/>
</dbReference>